<reference evidence="1 3" key="1">
    <citation type="submission" date="2015-05" db="EMBL/GenBank/DDBJ databases">
        <title>Evolution of Trichinella species and genotypes.</title>
        <authorList>
            <person name="Korhonen P.K."/>
            <person name="Edoardo P."/>
            <person name="Giuseppe L.R."/>
            <person name="Gasser R.B."/>
        </authorList>
    </citation>
    <scope>NUCLEOTIDE SEQUENCE [LARGE SCALE GENOMIC DNA]</scope>
    <source>
        <strain evidence="1">ISS10</strain>
    </source>
</reference>
<gene>
    <name evidence="1" type="ORF">T02_1543</name>
    <name evidence="2" type="ORF">T02_5290</name>
</gene>
<keyword evidence="3" id="KW-1185">Reference proteome</keyword>
<comment type="caution">
    <text evidence="1">The sequence shown here is derived from an EMBL/GenBank/DDBJ whole genome shotgun (WGS) entry which is preliminary data.</text>
</comment>
<name>A0A0V1KNL1_9BILA</name>
<evidence type="ECO:0000313" key="2">
    <source>
        <dbReference type="EMBL" id="KRZ48728.1"/>
    </source>
</evidence>
<evidence type="ECO:0000313" key="1">
    <source>
        <dbReference type="EMBL" id="KRZ48727.1"/>
    </source>
</evidence>
<accession>A0A0V1KNL1</accession>
<sequence length="68" mass="8162">MIYIPWEMFLNLKITVTGKNALSMKLPTYWTSQCHVWYKQVDAQLHICQMCTDTIHYYILRALHQRTA</sequence>
<dbReference type="Proteomes" id="UP000054721">
    <property type="component" value="Unassembled WGS sequence"/>
</dbReference>
<proteinExistence type="predicted"/>
<protein>
    <submittedName>
        <fullName evidence="1">Uncharacterized protein</fullName>
    </submittedName>
</protein>
<dbReference type="STRING" id="6335.A0A0V1KNL1"/>
<evidence type="ECO:0000313" key="3">
    <source>
        <dbReference type="Proteomes" id="UP000054721"/>
    </source>
</evidence>
<organism evidence="1 3">
    <name type="scientific">Trichinella nativa</name>
    <dbReference type="NCBI Taxonomy" id="6335"/>
    <lineage>
        <taxon>Eukaryota</taxon>
        <taxon>Metazoa</taxon>
        <taxon>Ecdysozoa</taxon>
        <taxon>Nematoda</taxon>
        <taxon>Enoplea</taxon>
        <taxon>Dorylaimia</taxon>
        <taxon>Trichinellida</taxon>
        <taxon>Trichinellidae</taxon>
        <taxon>Trichinella</taxon>
    </lineage>
</organism>
<dbReference type="OrthoDB" id="6159822at2759"/>
<dbReference type="EMBL" id="JYDW01000370">
    <property type="protein sequence ID" value="KRZ48728.1"/>
    <property type="molecule type" value="Genomic_DNA"/>
</dbReference>
<dbReference type="EMBL" id="JYDW01000370">
    <property type="protein sequence ID" value="KRZ48727.1"/>
    <property type="molecule type" value="Genomic_DNA"/>
</dbReference>
<dbReference type="AlphaFoldDB" id="A0A0V1KNL1"/>